<dbReference type="GeneID" id="81440157"/>
<keyword evidence="2" id="KW-1185">Reference proteome</keyword>
<protein>
    <submittedName>
        <fullName evidence="1">Uncharacterized protein</fullName>
    </submittedName>
</protein>
<reference evidence="1" key="2">
    <citation type="journal article" date="2023" name="IMA Fungus">
        <title>Comparative genomic study of the Penicillium genus elucidates a diverse pangenome and 15 lateral gene transfer events.</title>
        <authorList>
            <person name="Petersen C."/>
            <person name="Sorensen T."/>
            <person name="Nielsen M.R."/>
            <person name="Sondergaard T.E."/>
            <person name="Sorensen J.L."/>
            <person name="Fitzpatrick D.A."/>
            <person name="Frisvad J.C."/>
            <person name="Nielsen K.L."/>
        </authorList>
    </citation>
    <scope>NUCLEOTIDE SEQUENCE</scope>
    <source>
        <strain evidence="1">IBT 29864</strain>
    </source>
</reference>
<comment type="caution">
    <text evidence="1">The sequence shown here is derived from an EMBL/GenBank/DDBJ whole genome shotgun (WGS) entry which is preliminary data.</text>
</comment>
<evidence type="ECO:0000313" key="2">
    <source>
        <dbReference type="Proteomes" id="UP001147782"/>
    </source>
</evidence>
<evidence type="ECO:0000313" key="1">
    <source>
        <dbReference type="EMBL" id="KAJ5368299.1"/>
    </source>
</evidence>
<dbReference type="EMBL" id="JAPZBS010000007">
    <property type="protein sequence ID" value="KAJ5368299.1"/>
    <property type="molecule type" value="Genomic_DNA"/>
</dbReference>
<proteinExistence type="predicted"/>
<dbReference type="OrthoDB" id="3235083at2759"/>
<name>A0A9W9S0A3_9EURO</name>
<gene>
    <name evidence="1" type="ORF">N7496_008059</name>
</gene>
<sequence length="124" mass="12515">MAGAETGRILSKVATVLKVVVGISHSVGDVLVPQYPVKNSAIKIVSDIASGAGLISSLFFSSAVQSGLGALDAGGLTSNTRGFGAIVALVVSGWHFYELALCEEGDTRSAAILGEVRPGGDLVT</sequence>
<reference evidence="1" key="1">
    <citation type="submission" date="2022-11" db="EMBL/GenBank/DDBJ databases">
        <authorList>
            <person name="Petersen C."/>
        </authorList>
    </citation>
    <scope>NUCLEOTIDE SEQUENCE</scope>
    <source>
        <strain evidence="1">IBT 29864</strain>
    </source>
</reference>
<dbReference type="Proteomes" id="UP001147782">
    <property type="component" value="Unassembled WGS sequence"/>
</dbReference>
<accession>A0A9W9S0A3</accession>
<dbReference type="RefSeq" id="XP_056553041.1">
    <property type="nucleotide sequence ID" value="XM_056700978.1"/>
</dbReference>
<dbReference type="AlphaFoldDB" id="A0A9W9S0A3"/>
<organism evidence="1 2">
    <name type="scientific">Penicillium cataractarum</name>
    <dbReference type="NCBI Taxonomy" id="2100454"/>
    <lineage>
        <taxon>Eukaryota</taxon>
        <taxon>Fungi</taxon>
        <taxon>Dikarya</taxon>
        <taxon>Ascomycota</taxon>
        <taxon>Pezizomycotina</taxon>
        <taxon>Eurotiomycetes</taxon>
        <taxon>Eurotiomycetidae</taxon>
        <taxon>Eurotiales</taxon>
        <taxon>Aspergillaceae</taxon>
        <taxon>Penicillium</taxon>
    </lineage>
</organism>